<dbReference type="EMBL" id="KB446563">
    <property type="protein sequence ID" value="EME78894.1"/>
    <property type="molecule type" value="Genomic_DNA"/>
</dbReference>
<name>M2ZIF3_PSEFD</name>
<dbReference type="OrthoDB" id="5982228at2759"/>
<dbReference type="Pfam" id="PF13520">
    <property type="entry name" value="AA_permease_2"/>
    <property type="match status" value="1"/>
</dbReference>
<feature type="transmembrane region" description="Helical" evidence="6">
    <location>
        <begin position="330"/>
        <end position="351"/>
    </location>
</feature>
<comment type="subcellular location">
    <subcellularLocation>
        <location evidence="1">Membrane</location>
        <topology evidence="1">Multi-pass membrane protein</topology>
    </subcellularLocation>
</comment>
<accession>M2ZIF3</accession>
<dbReference type="AlphaFoldDB" id="M2ZIF3"/>
<feature type="transmembrane region" description="Helical" evidence="6">
    <location>
        <begin position="473"/>
        <end position="493"/>
    </location>
</feature>
<evidence type="ECO:0000256" key="5">
    <source>
        <dbReference type="ARBA" id="ARBA00023604"/>
    </source>
</evidence>
<evidence type="ECO:0000256" key="3">
    <source>
        <dbReference type="ARBA" id="ARBA00022989"/>
    </source>
</evidence>
<dbReference type="Proteomes" id="UP000016932">
    <property type="component" value="Unassembled WGS sequence"/>
</dbReference>
<keyword evidence="2 6" id="KW-0812">Transmembrane</keyword>
<evidence type="ECO:0000256" key="2">
    <source>
        <dbReference type="ARBA" id="ARBA00022692"/>
    </source>
</evidence>
<dbReference type="PANTHER" id="PTHR11785">
    <property type="entry name" value="AMINO ACID TRANSPORTER"/>
    <property type="match status" value="1"/>
</dbReference>
<feature type="transmembrane region" description="Helical" evidence="6">
    <location>
        <begin position="238"/>
        <end position="258"/>
    </location>
</feature>
<dbReference type="KEGG" id="pfj:MYCFIDRAFT_205198"/>
<protein>
    <recommendedName>
        <fullName evidence="9">Amino acid permease/ SLC12A domain-containing protein</fullName>
    </recommendedName>
</protein>
<feature type="transmembrane region" description="Helical" evidence="6">
    <location>
        <begin position="278"/>
        <end position="300"/>
    </location>
</feature>
<dbReference type="GO" id="GO:0016491">
    <property type="term" value="F:oxidoreductase activity"/>
    <property type="evidence" value="ECO:0007669"/>
    <property type="project" value="InterPro"/>
</dbReference>
<keyword evidence="8" id="KW-1185">Reference proteome</keyword>
<gene>
    <name evidence="7" type="ORF">MYCFIDRAFT_205198</name>
</gene>
<feature type="transmembrane region" description="Helical" evidence="6">
    <location>
        <begin position="372"/>
        <end position="395"/>
    </location>
</feature>
<dbReference type="PANTHER" id="PTHR11785:SF532">
    <property type="entry name" value="TRANSPORTER, PUTATIVE (EUROFUNG)-RELATED"/>
    <property type="match status" value="1"/>
</dbReference>
<feature type="transmembrane region" description="Helical" evidence="6">
    <location>
        <begin position="154"/>
        <end position="174"/>
    </location>
</feature>
<evidence type="ECO:0008006" key="9">
    <source>
        <dbReference type="Google" id="ProtNLM"/>
    </source>
</evidence>
<dbReference type="VEuPathDB" id="FungiDB:MYCFIDRAFT_205198"/>
<sequence>MIGHLCYLRLRAHSRDTRPSNVEADVVPETSVLGRNLSWNGAYILTISRVLGSGIFATPGVILAAVGSPGLSLALWLVGAVLAYFSMAIMLEYGCMLPRSGGEKVYLEFTYRKPKYLVTILIATQAILFGLTVSNCIVFAQYTLFAFGVDGTELLRKALALGLLTAITVVHTCFMKTGIRIQNFLGWIKIVLIVFMIFSGLFVVFFRHDQRSTENVHLEKPSTDSLDWTWHGFWAGSIWSWGAIATSILKVFYSFAGLNNVNNVLNEVKDPVRTLKSVAVTTLATACGLYLLVNVAYFLVVPLEEIKTSGELVAALFFERVFGDAVGRQILPIMVAISAAGNVMVVVFAYARLKQELARTGLMPFSRFLSSNAPFGSPIGGLIIHYIPTALVLAIPHGDLYSFVLEAEGYIAQLLSVFIAIGLLRLRWKRPDLNRPYKAWLPGVLIRLIVAFALIVAPFFPSQAQRAKGILGSAAYALIGISVLIFGIIYWHIYTVAWPRWRGYRLEDKTEILNDGKPETYERPLATENVIIHDVTGDEDKYTLDSHGFQFVPSVSVEKDFLDEDQIKNQYYKEVDQLLKDVTGASRTFIFDHTIRRQAQDTRAKKSSEEKEEKPPISLRGPVRRVHIDQSYTAALSRVPFHLPNEADTLLKGRIQLINVWRPIKPVLRDPLTVAQAQTVEEKDLVPVGLIYEKRKGETLSVRYAEKQKWFYKYHQSPEEALLIKCFDNRAGVGSAEKYRDRAKRVPHSAFEVPGTEDQEGRESIEVRALVFHEGDYE</sequence>
<feature type="transmembrane region" description="Helical" evidence="6">
    <location>
        <begin position="440"/>
        <end position="461"/>
    </location>
</feature>
<dbReference type="RefSeq" id="XP_007931144.1">
    <property type="nucleotide sequence ID" value="XM_007932953.1"/>
</dbReference>
<comment type="similarity">
    <text evidence="5">Belongs to the asaB hydroxylase/desaturase family.</text>
</comment>
<organism evidence="7 8">
    <name type="scientific">Pseudocercospora fijiensis (strain CIRAD86)</name>
    <name type="common">Black leaf streak disease fungus</name>
    <name type="synonym">Mycosphaerella fijiensis</name>
    <dbReference type="NCBI Taxonomy" id="383855"/>
    <lineage>
        <taxon>Eukaryota</taxon>
        <taxon>Fungi</taxon>
        <taxon>Dikarya</taxon>
        <taxon>Ascomycota</taxon>
        <taxon>Pezizomycotina</taxon>
        <taxon>Dothideomycetes</taxon>
        <taxon>Dothideomycetidae</taxon>
        <taxon>Mycosphaerellales</taxon>
        <taxon>Mycosphaerellaceae</taxon>
        <taxon>Pseudocercospora</taxon>
    </lineage>
</organism>
<dbReference type="GeneID" id="19336365"/>
<dbReference type="NCBIfam" id="NF041278">
    <property type="entry name" value="CmcJ_NvfI_EfuI"/>
    <property type="match status" value="1"/>
</dbReference>
<evidence type="ECO:0000256" key="1">
    <source>
        <dbReference type="ARBA" id="ARBA00004141"/>
    </source>
</evidence>
<evidence type="ECO:0000313" key="8">
    <source>
        <dbReference type="Proteomes" id="UP000016932"/>
    </source>
</evidence>
<feature type="transmembrane region" description="Helical" evidence="6">
    <location>
        <begin position="116"/>
        <end position="142"/>
    </location>
</feature>
<keyword evidence="3 6" id="KW-1133">Transmembrane helix</keyword>
<keyword evidence="4 6" id="KW-0472">Membrane</keyword>
<reference evidence="7 8" key="1">
    <citation type="journal article" date="2012" name="PLoS Pathog.">
        <title>Diverse lifestyles and strategies of plant pathogenesis encoded in the genomes of eighteen Dothideomycetes fungi.</title>
        <authorList>
            <person name="Ohm R.A."/>
            <person name="Feau N."/>
            <person name="Henrissat B."/>
            <person name="Schoch C.L."/>
            <person name="Horwitz B.A."/>
            <person name="Barry K.W."/>
            <person name="Condon B.J."/>
            <person name="Copeland A.C."/>
            <person name="Dhillon B."/>
            <person name="Glaser F."/>
            <person name="Hesse C.N."/>
            <person name="Kosti I."/>
            <person name="LaButti K."/>
            <person name="Lindquist E.A."/>
            <person name="Lucas S."/>
            <person name="Salamov A.A."/>
            <person name="Bradshaw R.E."/>
            <person name="Ciuffetti L."/>
            <person name="Hamelin R.C."/>
            <person name="Kema G.H.J."/>
            <person name="Lawrence C."/>
            <person name="Scott J.A."/>
            <person name="Spatafora J.W."/>
            <person name="Turgeon B.G."/>
            <person name="de Wit P.J.G.M."/>
            <person name="Zhong S."/>
            <person name="Goodwin S.B."/>
            <person name="Grigoriev I.V."/>
        </authorList>
    </citation>
    <scope>NUCLEOTIDE SEQUENCE [LARGE SCALE GENOMIC DNA]</scope>
    <source>
        <strain evidence="7 8">CIRAD86</strain>
    </source>
</reference>
<feature type="transmembrane region" description="Helical" evidence="6">
    <location>
        <begin position="410"/>
        <end position="428"/>
    </location>
</feature>
<feature type="transmembrane region" description="Helical" evidence="6">
    <location>
        <begin position="73"/>
        <end position="95"/>
    </location>
</feature>
<dbReference type="GO" id="GO:0016020">
    <property type="term" value="C:membrane"/>
    <property type="evidence" value="ECO:0007669"/>
    <property type="project" value="UniProtKB-SubCell"/>
</dbReference>
<dbReference type="Gene3D" id="1.20.1740.10">
    <property type="entry name" value="Amino acid/polyamine transporter I"/>
    <property type="match status" value="1"/>
</dbReference>
<dbReference type="InterPro" id="IPR050598">
    <property type="entry name" value="AminoAcid_Transporter"/>
</dbReference>
<dbReference type="InterPro" id="IPR044053">
    <property type="entry name" value="AsaB-like"/>
</dbReference>
<dbReference type="InterPro" id="IPR002293">
    <property type="entry name" value="AA/rel_permease1"/>
</dbReference>
<proteinExistence type="inferred from homology"/>
<dbReference type="HOGENOM" id="CLU_018353_0_0_1"/>
<dbReference type="STRING" id="383855.M2ZIF3"/>
<evidence type="ECO:0000256" key="4">
    <source>
        <dbReference type="ARBA" id="ARBA00023136"/>
    </source>
</evidence>
<feature type="transmembrane region" description="Helical" evidence="6">
    <location>
        <begin position="42"/>
        <end position="67"/>
    </location>
</feature>
<dbReference type="eggNOG" id="KOG1287">
    <property type="taxonomic scope" value="Eukaryota"/>
</dbReference>
<evidence type="ECO:0000256" key="6">
    <source>
        <dbReference type="SAM" id="Phobius"/>
    </source>
</evidence>
<evidence type="ECO:0000313" key="7">
    <source>
        <dbReference type="EMBL" id="EME78894.1"/>
    </source>
</evidence>
<dbReference type="GO" id="GO:0015179">
    <property type="term" value="F:L-amino acid transmembrane transporter activity"/>
    <property type="evidence" value="ECO:0007669"/>
    <property type="project" value="TreeGrafter"/>
</dbReference>
<feature type="transmembrane region" description="Helical" evidence="6">
    <location>
        <begin position="186"/>
        <end position="206"/>
    </location>
</feature>